<dbReference type="PIRSF" id="PIRSF005902">
    <property type="entry name" value="DNase_TatD"/>
    <property type="match status" value="1"/>
</dbReference>
<evidence type="ECO:0000256" key="4">
    <source>
        <dbReference type="PIRSR" id="PIRSR005902-1"/>
    </source>
</evidence>
<evidence type="ECO:0000256" key="3">
    <source>
        <dbReference type="ARBA" id="ARBA00022801"/>
    </source>
</evidence>
<dbReference type="NCBIfam" id="TIGR00010">
    <property type="entry name" value="YchF/TatD family DNA exonuclease"/>
    <property type="match status" value="1"/>
</dbReference>
<dbReference type="FunFam" id="3.20.20.140:FF:000005">
    <property type="entry name" value="TatD family hydrolase"/>
    <property type="match status" value="1"/>
</dbReference>
<dbReference type="GO" id="GO:0004536">
    <property type="term" value="F:DNA nuclease activity"/>
    <property type="evidence" value="ECO:0007669"/>
    <property type="project" value="InterPro"/>
</dbReference>
<dbReference type="EMBL" id="RKHR01000005">
    <property type="protein sequence ID" value="ROS00053.1"/>
    <property type="molecule type" value="Genomic_DNA"/>
</dbReference>
<gene>
    <name evidence="5" type="ORF">EDC56_2687</name>
</gene>
<dbReference type="GO" id="GO:0046872">
    <property type="term" value="F:metal ion binding"/>
    <property type="evidence" value="ECO:0007669"/>
    <property type="project" value="UniProtKB-KW"/>
</dbReference>
<feature type="binding site" evidence="4">
    <location>
        <position position="136"/>
    </location>
    <ligand>
        <name>a divalent metal cation</name>
        <dbReference type="ChEBI" id="CHEBI:60240"/>
        <label>2</label>
    </ligand>
</feature>
<comment type="similarity">
    <text evidence="1">Belongs to the metallo-dependent hydrolases superfamily. TatD-type hydrolase family.</text>
</comment>
<dbReference type="AlphaFoldDB" id="A0A3N2DJR9"/>
<accession>A0A3N2DJR9</accession>
<evidence type="ECO:0000313" key="6">
    <source>
        <dbReference type="Proteomes" id="UP000275394"/>
    </source>
</evidence>
<feature type="binding site" evidence="4">
    <location>
        <position position="100"/>
    </location>
    <ligand>
        <name>a divalent metal cation</name>
        <dbReference type="ChEBI" id="CHEBI:60240"/>
        <label>1</label>
    </ligand>
</feature>
<keyword evidence="3" id="KW-0378">Hydrolase</keyword>
<dbReference type="Pfam" id="PF01026">
    <property type="entry name" value="TatD_DNase"/>
    <property type="match status" value="1"/>
</dbReference>
<dbReference type="Proteomes" id="UP000275394">
    <property type="component" value="Unassembled WGS sequence"/>
</dbReference>
<dbReference type="GO" id="GO:0005829">
    <property type="term" value="C:cytosol"/>
    <property type="evidence" value="ECO:0007669"/>
    <property type="project" value="TreeGrafter"/>
</dbReference>
<evidence type="ECO:0000256" key="1">
    <source>
        <dbReference type="ARBA" id="ARBA00009275"/>
    </source>
</evidence>
<dbReference type="PROSITE" id="PS01137">
    <property type="entry name" value="TATD_1"/>
    <property type="match status" value="1"/>
</dbReference>
<dbReference type="Gene3D" id="3.20.20.140">
    <property type="entry name" value="Metal-dependent hydrolases"/>
    <property type="match status" value="1"/>
</dbReference>
<sequence length="263" mass="29630">MNINDKPLIDSHCHLDRLNLDGYSDGIEGVIARAEQQGVNRMLCVGIDAENSETCLEIATKYPQVVASVGIHPLSVKGKDDRFDLIEKMASSNRIVAIGETGLDFFYDKENHACQQESFVHHLELARKLQKPVIVHTRDARTETIELIKAHGCRDSAGVLHCFTEDIVMAKQALELNYYISISGIITFNNAEALRDVVKQLPLDRLLIETDSPYLAPVPHRGKPNEPQYVRLVAEYIAKLLDISTEELARKTTENFYRLFGRV</sequence>
<dbReference type="InterPro" id="IPR018228">
    <property type="entry name" value="DNase_TatD-rel_CS"/>
</dbReference>
<keyword evidence="2 4" id="KW-0479">Metal-binding</keyword>
<reference evidence="5 6" key="1">
    <citation type="submission" date="2018-11" db="EMBL/GenBank/DDBJ databases">
        <title>Genomic Encyclopedia of Type Strains, Phase IV (KMG-IV): sequencing the most valuable type-strain genomes for metagenomic binning, comparative biology and taxonomic classification.</title>
        <authorList>
            <person name="Goeker M."/>
        </authorList>
    </citation>
    <scope>NUCLEOTIDE SEQUENCE [LARGE SCALE GENOMIC DNA]</scope>
    <source>
        <strain evidence="5 6">DSM 100316</strain>
    </source>
</reference>
<feature type="binding site" evidence="4">
    <location>
        <position position="161"/>
    </location>
    <ligand>
        <name>a divalent metal cation</name>
        <dbReference type="ChEBI" id="CHEBI:60240"/>
        <label>2</label>
    </ligand>
</feature>
<organism evidence="5 6">
    <name type="scientific">Sinobacterium caligoides</name>
    <dbReference type="NCBI Taxonomy" id="933926"/>
    <lineage>
        <taxon>Bacteria</taxon>
        <taxon>Pseudomonadati</taxon>
        <taxon>Pseudomonadota</taxon>
        <taxon>Gammaproteobacteria</taxon>
        <taxon>Cellvibrionales</taxon>
        <taxon>Spongiibacteraceae</taxon>
        <taxon>Sinobacterium</taxon>
    </lineage>
</organism>
<dbReference type="SUPFAM" id="SSF51556">
    <property type="entry name" value="Metallo-dependent hydrolases"/>
    <property type="match status" value="1"/>
</dbReference>
<keyword evidence="6" id="KW-1185">Reference proteome</keyword>
<feature type="binding site" evidence="4">
    <location>
        <position position="211"/>
    </location>
    <ligand>
        <name>a divalent metal cation</name>
        <dbReference type="ChEBI" id="CHEBI:60240"/>
        <label>1</label>
    </ligand>
</feature>
<name>A0A3N2DJR9_9GAMM</name>
<dbReference type="PROSITE" id="PS01091">
    <property type="entry name" value="TATD_3"/>
    <property type="match status" value="1"/>
</dbReference>
<dbReference type="RefSeq" id="WP_123713338.1">
    <property type="nucleotide sequence ID" value="NZ_RKHR01000005.1"/>
</dbReference>
<proteinExistence type="inferred from homology"/>
<evidence type="ECO:0000256" key="2">
    <source>
        <dbReference type="ARBA" id="ARBA00022723"/>
    </source>
</evidence>
<evidence type="ECO:0000313" key="5">
    <source>
        <dbReference type="EMBL" id="ROS00053.1"/>
    </source>
</evidence>
<protein>
    <submittedName>
        <fullName evidence="5">TatD DNase family protein</fullName>
    </submittedName>
</protein>
<dbReference type="PANTHER" id="PTHR46124:SF2">
    <property type="entry name" value="D-AMINOACYL-TRNA DEACYLASE"/>
    <property type="match status" value="1"/>
</dbReference>
<feature type="binding site" evidence="4">
    <location>
        <position position="14"/>
    </location>
    <ligand>
        <name>a divalent metal cation</name>
        <dbReference type="ChEBI" id="CHEBI:60240"/>
        <label>1</label>
    </ligand>
</feature>
<feature type="binding site" evidence="4">
    <location>
        <position position="12"/>
    </location>
    <ligand>
        <name>a divalent metal cation</name>
        <dbReference type="ChEBI" id="CHEBI:60240"/>
        <label>1</label>
    </ligand>
</feature>
<dbReference type="PANTHER" id="PTHR46124">
    <property type="entry name" value="D-AMINOACYL-TRNA DEACYLASE"/>
    <property type="match status" value="1"/>
</dbReference>
<comment type="caution">
    <text evidence="5">The sequence shown here is derived from an EMBL/GenBank/DDBJ whole genome shotgun (WGS) entry which is preliminary data.</text>
</comment>
<dbReference type="InterPro" id="IPR015991">
    <property type="entry name" value="TatD/YcfH-like"/>
</dbReference>
<dbReference type="InterPro" id="IPR001130">
    <property type="entry name" value="TatD-like"/>
</dbReference>
<dbReference type="GO" id="GO:0016788">
    <property type="term" value="F:hydrolase activity, acting on ester bonds"/>
    <property type="evidence" value="ECO:0007669"/>
    <property type="project" value="InterPro"/>
</dbReference>
<dbReference type="InterPro" id="IPR032466">
    <property type="entry name" value="Metal_Hydrolase"/>
</dbReference>
<dbReference type="OrthoDB" id="9810005at2"/>
<dbReference type="CDD" id="cd01310">
    <property type="entry name" value="TatD_DNAse"/>
    <property type="match status" value="1"/>
</dbReference>